<dbReference type="AlphaFoldDB" id="A0A443IJ66"/>
<feature type="region of interest" description="Disordered" evidence="1">
    <location>
        <begin position="1"/>
        <end position="39"/>
    </location>
</feature>
<feature type="compositionally biased region" description="Basic residues" evidence="1">
    <location>
        <begin position="1"/>
        <end position="10"/>
    </location>
</feature>
<gene>
    <name evidence="2" type="ORF">D2T33_21265</name>
</gene>
<dbReference type="EMBL" id="SAUW01000058">
    <property type="protein sequence ID" value="RWR04249.1"/>
    <property type="molecule type" value="Genomic_DNA"/>
</dbReference>
<reference evidence="2 3" key="1">
    <citation type="submission" date="2019-01" db="EMBL/GenBank/DDBJ databases">
        <title>Sinorhodobacter populi sp. nov. isolated from the symptomatic bark tissue of Populus euramericana canker.</title>
        <authorList>
            <person name="Xu G."/>
        </authorList>
    </citation>
    <scope>NUCLEOTIDE SEQUENCE [LARGE SCALE GENOMIC DNA]</scope>
    <source>
        <strain evidence="2 3">2D-5</strain>
    </source>
</reference>
<feature type="compositionally biased region" description="Pro residues" evidence="1">
    <location>
        <begin position="15"/>
        <end position="29"/>
    </location>
</feature>
<accession>A0A443IJ66</accession>
<organism evidence="2 3">
    <name type="scientific">Paenirhodobacter populi</name>
    <dbReference type="NCBI Taxonomy" id="2306993"/>
    <lineage>
        <taxon>Bacteria</taxon>
        <taxon>Pseudomonadati</taxon>
        <taxon>Pseudomonadota</taxon>
        <taxon>Alphaproteobacteria</taxon>
        <taxon>Rhodobacterales</taxon>
        <taxon>Rhodobacter group</taxon>
        <taxon>Paenirhodobacter</taxon>
    </lineage>
</organism>
<evidence type="ECO:0000313" key="3">
    <source>
        <dbReference type="Proteomes" id="UP000285710"/>
    </source>
</evidence>
<evidence type="ECO:0000256" key="1">
    <source>
        <dbReference type="SAM" id="MobiDB-lite"/>
    </source>
</evidence>
<dbReference type="Proteomes" id="UP000285710">
    <property type="component" value="Unassembled WGS sequence"/>
</dbReference>
<comment type="caution">
    <text evidence="2">The sequence shown here is derived from an EMBL/GenBank/DDBJ whole genome shotgun (WGS) entry which is preliminary data.</text>
</comment>
<protein>
    <submittedName>
        <fullName evidence="2">Uncharacterized protein</fullName>
    </submittedName>
</protein>
<name>A0A443IJ66_9RHOB</name>
<keyword evidence="3" id="KW-1185">Reference proteome</keyword>
<sequence length="66" mass="7333">MAQHRHRSRKTPAGEAPPPRPSLPLPPPELAFTPRGDPDPRLVRLARLLGEQLARETSAAQERLKP</sequence>
<evidence type="ECO:0000313" key="2">
    <source>
        <dbReference type="EMBL" id="RWR04249.1"/>
    </source>
</evidence>
<reference evidence="2 3" key="2">
    <citation type="submission" date="2019-01" db="EMBL/GenBank/DDBJ databases">
        <authorList>
            <person name="Li Y."/>
        </authorList>
    </citation>
    <scope>NUCLEOTIDE SEQUENCE [LARGE SCALE GENOMIC DNA]</scope>
    <source>
        <strain evidence="2 3">2D-5</strain>
    </source>
</reference>
<proteinExistence type="predicted"/>